<dbReference type="STRING" id="1806892.AZH43_12885"/>
<organism evidence="2 3">
    <name type="scientific">Acinetobacter pragensis</name>
    <dbReference type="NCBI Taxonomy" id="1806892"/>
    <lineage>
        <taxon>Bacteria</taxon>
        <taxon>Pseudomonadati</taxon>
        <taxon>Pseudomonadota</taxon>
        <taxon>Gammaproteobacteria</taxon>
        <taxon>Moraxellales</taxon>
        <taxon>Moraxellaceae</taxon>
        <taxon>Acinetobacter</taxon>
    </lineage>
</organism>
<gene>
    <name evidence="2" type="ORF">AZH43_12885</name>
</gene>
<dbReference type="AlphaFoldDB" id="A0A151Y268"/>
<keyword evidence="3" id="KW-1185">Reference proteome</keyword>
<feature type="chain" id="PRO_5007592163" evidence="1">
    <location>
        <begin position="32"/>
        <end position="151"/>
    </location>
</feature>
<dbReference type="OrthoDB" id="6710823at2"/>
<feature type="signal peptide" evidence="1">
    <location>
        <begin position="1"/>
        <end position="31"/>
    </location>
</feature>
<comment type="caution">
    <text evidence="2">The sequence shown here is derived from an EMBL/GenBank/DDBJ whole genome shotgun (WGS) entry which is preliminary data.</text>
</comment>
<proteinExistence type="predicted"/>
<keyword evidence="1" id="KW-0732">Signal</keyword>
<evidence type="ECO:0000313" key="3">
    <source>
        <dbReference type="Proteomes" id="UP000076276"/>
    </source>
</evidence>
<dbReference type="Proteomes" id="UP000076276">
    <property type="component" value="Unassembled WGS sequence"/>
</dbReference>
<reference evidence="2 3" key="1">
    <citation type="submission" date="2016-03" db="EMBL/GenBank/DDBJ databases">
        <title>Acinetobacter genomospecies 28 strain ANC 4149.</title>
        <authorList>
            <person name="Radolfova-Krizova L."/>
            <person name="Nemec A."/>
        </authorList>
    </citation>
    <scope>NUCLEOTIDE SEQUENCE [LARGE SCALE GENOMIC DNA]</scope>
    <source>
        <strain evidence="2 3">ANC 4149</strain>
    </source>
</reference>
<dbReference type="EMBL" id="LUAW01000020">
    <property type="protein sequence ID" value="KYQ72098.1"/>
    <property type="molecule type" value="Genomic_DNA"/>
</dbReference>
<name>A0A151Y268_9GAMM</name>
<evidence type="ECO:0000313" key="2">
    <source>
        <dbReference type="EMBL" id="KYQ72098.1"/>
    </source>
</evidence>
<accession>A0A151Y268</accession>
<protein>
    <submittedName>
        <fullName evidence="2">Uncharacterized protein</fullName>
    </submittedName>
</protein>
<evidence type="ECO:0000256" key="1">
    <source>
        <dbReference type="SAM" id="SignalP"/>
    </source>
</evidence>
<sequence>MFYVCRFNPWGCLHALLLSMALGMCPNTAFGQMRNGIIVMDESLENLTEQEQRKLALHTENKQQEYGLLNHSFFENDLFEIYNYTAYETGAAQNKFLLGDAEHIGLQDFGISFGFGMKLRLSRRHSIGYEYLSNFPYDRGQIIRVYWNALF</sequence>